<evidence type="ECO:0000313" key="8">
    <source>
        <dbReference type="Proteomes" id="UP000274922"/>
    </source>
</evidence>
<evidence type="ECO:0000256" key="2">
    <source>
        <dbReference type="PROSITE-ProRule" id="PRU00192"/>
    </source>
</evidence>
<keyword evidence="8" id="KW-1185">Reference proteome</keyword>
<dbReference type="EMBL" id="ML014146">
    <property type="protein sequence ID" value="RKP02329.1"/>
    <property type="molecule type" value="Genomic_DNA"/>
</dbReference>
<keyword evidence="4" id="KW-0472">Membrane</keyword>
<dbReference type="Gene3D" id="2.30.30.40">
    <property type="entry name" value="SH3 Domains"/>
    <property type="match status" value="1"/>
</dbReference>
<reference evidence="8" key="1">
    <citation type="journal article" date="2018" name="Nat. Microbiol.">
        <title>Leveraging single-cell genomics to expand the fungal tree of life.</title>
        <authorList>
            <person name="Ahrendt S.R."/>
            <person name="Quandt C.A."/>
            <person name="Ciobanu D."/>
            <person name="Clum A."/>
            <person name="Salamov A."/>
            <person name="Andreopoulos B."/>
            <person name="Cheng J.F."/>
            <person name="Woyke T."/>
            <person name="Pelin A."/>
            <person name="Henrissat B."/>
            <person name="Reynolds N.K."/>
            <person name="Benny G.L."/>
            <person name="Smith M.E."/>
            <person name="James T.Y."/>
            <person name="Grigoriev I.V."/>
        </authorList>
    </citation>
    <scope>NUCLEOTIDE SEQUENCE [LARGE SCALE GENOMIC DNA]</scope>
    <source>
        <strain evidence="8">ATCC 52028</strain>
    </source>
</reference>
<keyword evidence="1 2" id="KW-0728">SH3 domain</keyword>
<gene>
    <name evidence="7" type="ORF">CXG81DRAFT_25022</name>
</gene>
<keyword evidence="4" id="KW-1133">Transmembrane helix</keyword>
<keyword evidence="4" id="KW-0812">Transmembrane</keyword>
<feature type="chain" id="PRO_5020716542" description="SH3 domain-containing protein" evidence="5">
    <location>
        <begin position="30"/>
        <end position="622"/>
    </location>
</feature>
<dbReference type="Proteomes" id="UP000274922">
    <property type="component" value="Unassembled WGS sequence"/>
</dbReference>
<dbReference type="SUPFAM" id="SSF50044">
    <property type="entry name" value="SH3-domain"/>
    <property type="match status" value="1"/>
</dbReference>
<feature type="signal peptide" evidence="5">
    <location>
        <begin position="1"/>
        <end position="29"/>
    </location>
</feature>
<name>A0A4V1IV00_9FUNG</name>
<dbReference type="STRING" id="1555241.A0A4V1IV00"/>
<keyword evidence="5" id="KW-0732">Signal</keyword>
<feature type="region of interest" description="Disordered" evidence="3">
    <location>
        <begin position="37"/>
        <end position="75"/>
    </location>
</feature>
<sequence>MPPSVRHGRPLLGLVVWLLLLAAPVPVAGQQPRVVASIPNPQSQRPSSQVQVQQAQQGQQGQRVNAAGGTPTRVPANALSPTAIAAATTTTAAAAAASTTPPATRCPLLAANTLCGPEYAQYPITAAYWGDSASFDAWLTENVLDAAQLSHAYVSAGCKEDKIDDEMGKLRFMTSFWCSKAVNDAITIGNCPPPTGATALPLGPVLCPSAPCPLVADSVRRVLDDTSVCPVPESGSLMARQRQQLVGTYTAVCASWTSQLSSHGSTQQCSMGSATETAFCGFRSMDAAAKGCDTKALRDDACCRRIGKAYHGGHAARTGGLVALAAVLLLLAVAALLYVQRRRARAPLSKVTAATVGVWPWRRSPRDAAVLCDPAAPTSGTRWAAWWPWRRSSRSRHGSRPSSHSSVPPRPESTYTLNALEDGVGVGSSAGSVAAADSPPQRPPQAFSSDAAWVATTAVGRVHPNAPALMPRTLPSALASPGGLSIAPSEAISVADGVPDDAMPAATPVPRPRPQPRVASMTLADLLHRRSVGAATPSNPPAICAVRILRSYASQRHDELDLEVGDTVTVLRTFSDGWAHGTLAHGGEGAFPLMCAEDHPALKPMHPPAHRMTRFNVDARNG</sequence>
<dbReference type="SMART" id="SM00326">
    <property type="entry name" value="SH3"/>
    <property type="match status" value="1"/>
</dbReference>
<dbReference type="InterPro" id="IPR036028">
    <property type="entry name" value="SH3-like_dom_sf"/>
</dbReference>
<accession>A0A4V1IV00</accession>
<dbReference type="Pfam" id="PF07653">
    <property type="entry name" value="SH3_2"/>
    <property type="match status" value="1"/>
</dbReference>
<protein>
    <recommendedName>
        <fullName evidence="6">SH3 domain-containing protein</fullName>
    </recommendedName>
</protein>
<dbReference type="AlphaFoldDB" id="A0A4V1IV00"/>
<evidence type="ECO:0000259" key="6">
    <source>
        <dbReference type="PROSITE" id="PS50002"/>
    </source>
</evidence>
<evidence type="ECO:0000313" key="7">
    <source>
        <dbReference type="EMBL" id="RKP02329.1"/>
    </source>
</evidence>
<evidence type="ECO:0000256" key="1">
    <source>
        <dbReference type="ARBA" id="ARBA00022443"/>
    </source>
</evidence>
<feature type="region of interest" description="Disordered" evidence="3">
    <location>
        <begin position="393"/>
        <end position="414"/>
    </location>
</feature>
<feature type="transmembrane region" description="Helical" evidence="4">
    <location>
        <begin position="320"/>
        <end position="339"/>
    </location>
</feature>
<evidence type="ECO:0000256" key="3">
    <source>
        <dbReference type="SAM" id="MobiDB-lite"/>
    </source>
</evidence>
<feature type="compositionally biased region" description="Low complexity" evidence="3">
    <location>
        <begin position="39"/>
        <end position="68"/>
    </location>
</feature>
<evidence type="ECO:0000256" key="4">
    <source>
        <dbReference type="SAM" id="Phobius"/>
    </source>
</evidence>
<organism evidence="7 8">
    <name type="scientific">Caulochytrium protostelioides</name>
    <dbReference type="NCBI Taxonomy" id="1555241"/>
    <lineage>
        <taxon>Eukaryota</taxon>
        <taxon>Fungi</taxon>
        <taxon>Fungi incertae sedis</taxon>
        <taxon>Chytridiomycota</taxon>
        <taxon>Chytridiomycota incertae sedis</taxon>
        <taxon>Chytridiomycetes</taxon>
        <taxon>Caulochytriales</taxon>
        <taxon>Caulochytriaceae</taxon>
        <taxon>Caulochytrium</taxon>
    </lineage>
</organism>
<proteinExistence type="predicted"/>
<feature type="region of interest" description="Disordered" evidence="3">
    <location>
        <begin position="428"/>
        <end position="447"/>
    </location>
</feature>
<dbReference type="InterPro" id="IPR001452">
    <property type="entry name" value="SH3_domain"/>
</dbReference>
<evidence type="ECO:0000256" key="5">
    <source>
        <dbReference type="SAM" id="SignalP"/>
    </source>
</evidence>
<dbReference type="OrthoDB" id="5340910at2759"/>
<dbReference type="PROSITE" id="PS50002">
    <property type="entry name" value="SH3"/>
    <property type="match status" value="1"/>
</dbReference>
<feature type="domain" description="SH3" evidence="6">
    <location>
        <begin position="541"/>
        <end position="601"/>
    </location>
</feature>
<feature type="compositionally biased region" description="Low complexity" evidence="3">
    <location>
        <begin position="428"/>
        <end position="438"/>
    </location>
</feature>